<dbReference type="CDD" id="cd02209">
    <property type="entry name" value="cupin_XRE_C"/>
    <property type="match status" value="1"/>
</dbReference>
<dbReference type="Pfam" id="PF13560">
    <property type="entry name" value="HTH_31"/>
    <property type="match status" value="1"/>
</dbReference>
<dbReference type="InterPro" id="IPR001387">
    <property type="entry name" value="Cro/C1-type_HTH"/>
</dbReference>
<dbReference type="GO" id="GO:0003700">
    <property type="term" value="F:DNA-binding transcription factor activity"/>
    <property type="evidence" value="ECO:0007669"/>
    <property type="project" value="TreeGrafter"/>
</dbReference>
<dbReference type="SMART" id="SM00530">
    <property type="entry name" value="HTH_XRE"/>
    <property type="match status" value="1"/>
</dbReference>
<sequence>MVDENKVGEKIRQLRESREMSREELAESSQCDVELIEKLENGAVLPSLTPLLNIARALGVRLGTFMDDAPQTGPFVVKSGSSKSVTHFSGKNTSLDESALDFYSLAYGKSDRHMEPFIIDVHPPKNGEYELASHEGEEFIYVMDGEIEILYGQESYVVGEGDSIYYDSIVPHDLHAHGGDAKILAVVYTPF</sequence>
<dbReference type="GO" id="GO:0003677">
    <property type="term" value="F:DNA binding"/>
    <property type="evidence" value="ECO:0007669"/>
    <property type="project" value="UniProtKB-KW"/>
</dbReference>
<dbReference type="SUPFAM" id="SSF51182">
    <property type="entry name" value="RmlC-like cupins"/>
    <property type="match status" value="1"/>
</dbReference>
<dbReference type="GO" id="GO:0005829">
    <property type="term" value="C:cytosol"/>
    <property type="evidence" value="ECO:0007669"/>
    <property type="project" value="TreeGrafter"/>
</dbReference>
<dbReference type="RefSeq" id="WP_071906286.1">
    <property type="nucleotide sequence ID" value="NZ_LT607756.1"/>
</dbReference>
<accession>A0A1D3L0T0</accession>
<dbReference type="STRING" id="118062.MCBB_0513"/>
<keyword evidence="4" id="KW-1185">Reference proteome</keyword>
<dbReference type="Gene3D" id="1.10.260.40">
    <property type="entry name" value="lambda repressor-like DNA-binding domains"/>
    <property type="match status" value="1"/>
</dbReference>
<dbReference type="Pfam" id="PF07883">
    <property type="entry name" value="Cupin_2"/>
    <property type="match status" value="1"/>
</dbReference>
<evidence type="ECO:0000313" key="4">
    <source>
        <dbReference type="Proteomes" id="UP000094707"/>
    </source>
</evidence>
<dbReference type="PROSITE" id="PS50943">
    <property type="entry name" value="HTH_CROC1"/>
    <property type="match status" value="1"/>
</dbReference>
<gene>
    <name evidence="3" type="ORF">MCBB_0513</name>
</gene>
<dbReference type="InterPro" id="IPR011051">
    <property type="entry name" value="RmlC_Cupin_sf"/>
</dbReference>
<reference evidence="3 4" key="1">
    <citation type="submission" date="2016-08" db="EMBL/GenBank/DDBJ databases">
        <authorList>
            <person name="Seilhamer J.J."/>
        </authorList>
    </citation>
    <scope>NUCLEOTIDE SEQUENCE [LARGE SCALE GENOMIC DNA]</scope>
    <source>
        <strain evidence="3">Buetzberg</strain>
    </source>
</reference>
<dbReference type="InterPro" id="IPR050807">
    <property type="entry name" value="TransReg_Diox_bact_type"/>
</dbReference>
<evidence type="ECO:0000259" key="2">
    <source>
        <dbReference type="PROSITE" id="PS50943"/>
    </source>
</evidence>
<proteinExistence type="predicted"/>
<dbReference type="Gene3D" id="2.60.120.10">
    <property type="entry name" value="Jelly Rolls"/>
    <property type="match status" value="1"/>
</dbReference>
<dbReference type="AlphaFoldDB" id="A0A1D3L0T0"/>
<dbReference type="CDD" id="cd00093">
    <property type="entry name" value="HTH_XRE"/>
    <property type="match status" value="1"/>
</dbReference>
<dbReference type="PANTHER" id="PTHR46797">
    <property type="entry name" value="HTH-TYPE TRANSCRIPTIONAL REGULATOR"/>
    <property type="match status" value="1"/>
</dbReference>
<dbReference type="OrthoDB" id="53252at2157"/>
<dbReference type="SUPFAM" id="SSF47413">
    <property type="entry name" value="lambda repressor-like DNA-binding domains"/>
    <property type="match status" value="1"/>
</dbReference>
<dbReference type="PANTHER" id="PTHR46797:SF19">
    <property type="entry name" value="BLL2473 PROTEIN"/>
    <property type="match status" value="1"/>
</dbReference>
<keyword evidence="1" id="KW-0238">DNA-binding</keyword>
<protein>
    <submittedName>
        <fullName evidence="3">Cupin 2 conserved barrel domain protein</fullName>
    </submittedName>
</protein>
<feature type="domain" description="HTH cro/C1-type" evidence="2">
    <location>
        <begin position="11"/>
        <end position="65"/>
    </location>
</feature>
<dbReference type="EMBL" id="LT607756">
    <property type="protein sequence ID" value="SCG85089.1"/>
    <property type="molecule type" value="Genomic_DNA"/>
</dbReference>
<dbReference type="PATRIC" id="fig|129848.4.peg.516"/>
<dbReference type="KEGG" id="mcub:MCBB_0513"/>
<dbReference type="InterPro" id="IPR014710">
    <property type="entry name" value="RmlC-like_jellyroll"/>
</dbReference>
<evidence type="ECO:0000256" key="1">
    <source>
        <dbReference type="ARBA" id="ARBA00023125"/>
    </source>
</evidence>
<organism evidence="3 4">
    <name type="scientific">Methanobacterium congolense</name>
    <dbReference type="NCBI Taxonomy" id="118062"/>
    <lineage>
        <taxon>Archaea</taxon>
        <taxon>Methanobacteriati</taxon>
        <taxon>Methanobacteriota</taxon>
        <taxon>Methanomada group</taxon>
        <taxon>Methanobacteria</taxon>
        <taxon>Methanobacteriales</taxon>
        <taxon>Methanobacteriaceae</taxon>
        <taxon>Methanobacterium</taxon>
    </lineage>
</organism>
<evidence type="ECO:0000313" key="3">
    <source>
        <dbReference type="EMBL" id="SCG85089.1"/>
    </source>
</evidence>
<dbReference type="Proteomes" id="UP000094707">
    <property type="component" value="Chromosome I"/>
</dbReference>
<name>A0A1D3L0T0_9EURY</name>
<dbReference type="InterPro" id="IPR010982">
    <property type="entry name" value="Lambda_DNA-bd_dom_sf"/>
</dbReference>
<dbReference type="InterPro" id="IPR013096">
    <property type="entry name" value="Cupin_2"/>
</dbReference>
<dbReference type="GeneID" id="30411371"/>